<evidence type="ECO:0000313" key="4">
    <source>
        <dbReference type="Proteomes" id="UP000295418"/>
    </source>
</evidence>
<name>A0A4V2WNP0_9BACL</name>
<proteinExistence type="predicted"/>
<evidence type="ECO:0000259" key="2">
    <source>
        <dbReference type="Pfam" id="PF21821"/>
    </source>
</evidence>
<dbReference type="RefSeq" id="WP_132418908.1">
    <property type="nucleotide sequence ID" value="NZ_SKFG01000014.1"/>
</dbReference>
<gene>
    <name evidence="3" type="ORF">E0485_15205</name>
</gene>
<feature type="region of interest" description="Disordered" evidence="1">
    <location>
        <begin position="134"/>
        <end position="153"/>
    </location>
</feature>
<feature type="compositionally biased region" description="Basic and acidic residues" evidence="1">
    <location>
        <begin position="134"/>
        <end position="143"/>
    </location>
</feature>
<organism evidence="3 4">
    <name type="scientific">Paenibacillus albiflavus</name>
    <dbReference type="NCBI Taxonomy" id="2545760"/>
    <lineage>
        <taxon>Bacteria</taxon>
        <taxon>Bacillati</taxon>
        <taxon>Bacillota</taxon>
        <taxon>Bacilli</taxon>
        <taxon>Bacillales</taxon>
        <taxon>Paenibacillaceae</taxon>
        <taxon>Paenibacillus</taxon>
    </lineage>
</organism>
<keyword evidence="4" id="KW-1185">Reference proteome</keyword>
<dbReference type="EMBL" id="SKFG01000014">
    <property type="protein sequence ID" value="TCZ76182.1"/>
    <property type="molecule type" value="Genomic_DNA"/>
</dbReference>
<dbReference type="AlphaFoldDB" id="A0A4V2WNP0"/>
<reference evidence="3 4" key="1">
    <citation type="submission" date="2019-03" db="EMBL/GenBank/DDBJ databases">
        <authorList>
            <person name="Kim M.K.M."/>
        </authorList>
    </citation>
    <scope>NUCLEOTIDE SEQUENCE [LARGE SCALE GENOMIC DNA]</scope>
    <source>
        <strain evidence="3 4">18JY21-1</strain>
    </source>
</reference>
<protein>
    <recommendedName>
        <fullName evidence="2">Dit-like phage tail protein N-terminal domain-containing protein</fullName>
    </recommendedName>
</protein>
<dbReference type="OrthoDB" id="2969869at2"/>
<dbReference type="Pfam" id="PF21821">
    <property type="entry name" value="Dit_like"/>
    <property type="match status" value="1"/>
</dbReference>
<dbReference type="Proteomes" id="UP000295418">
    <property type="component" value="Unassembled WGS sequence"/>
</dbReference>
<evidence type="ECO:0000256" key="1">
    <source>
        <dbReference type="SAM" id="MobiDB-lite"/>
    </source>
</evidence>
<sequence length="153" mass="16814">MAKINDIQIMAEKESPEYASDVTEQPVESGISLTDHVRQRAKTLKISGFILGSDAAERRQRILDLWSKGEIVKYVGRNLFSGVIESFSTDHGYKTANGCGFTMSLVEIRIATPEYTSGLSFEVRTQVAKVADAGRKQPVEKGSGKGGKSIWEE</sequence>
<evidence type="ECO:0000313" key="3">
    <source>
        <dbReference type="EMBL" id="TCZ76182.1"/>
    </source>
</evidence>
<dbReference type="InterPro" id="IPR048494">
    <property type="entry name" value="Dit-like_N"/>
</dbReference>
<accession>A0A4V2WNP0</accession>
<comment type="caution">
    <text evidence="3">The sequence shown here is derived from an EMBL/GenBank/DDBJ whole genome shotgun (WGS) entry which is preliminary data.</text>
</comment>
<feature type="domain" description="Dit-like phage tail protein N-terminal" evidence="2">
    <location>
        <begin position="12"/>
        <end position="117"/>
    </location>
</feature>